<comment type="caution">
    <text evidence="3">The sequence shown here is derived from an EMBL/GenBank/DDBJ whole genome shotgun (WGS) entry which is preliminary data.</text>
</comment>
<reference evidence="3" key="1">
    <citation type="submission" date="2020-01" db="EMBL/GenBank/DDBJ databases">
        <title>Development of genomics and gene disruption for Polysphondylium violaceum indicates a role for the polyketide synthase stlB in stalk morphogenesis.</title>
        <authorList>
            <person name="Narita B."/>
            <person name="Kawabe Y."/>
            <person name="Kin K."/>
            <person name="Saito T."/>
            <person name="Gibbs R."/>
            <person name="Kuspa A."/>
            <person name="Muzny D."/>
            <person name="Queller D."/>
            <person name="Richards S."/>
            <person name="Strassman J."/>
            <person name="Sucgang R."/>
            <person name="Worley K."/>
            <person name="Schaap P."/>
        </authorList>
    </citation>
    <scope>NUCLEOTIDE SEQUENCE</scope>
    <source>
        <strain evidence="3">QSvi11</strain>
    </source>
</reference>
<evidence type="ECO:0000313" key="4">
    <source>
        <dbReference type="Proteomes" id="UP000695562"/>
    </source>
</evidence>
<feature type="region of interest" description="Disordered" evidence="2">
    <location>
        <begin position="150"/>
        <end position="181"/>
    </location>
</feature>
<feature type="coiled-coil region" evidence="1">
    <location>
        <begin position="192"/>
        <end position="219"/>
    </location>
</feature>
<accession>A0A8J4PR80</accession>
<dbReference type="AlphaFoldDB" id="A0A8J4PR80"/>
<evidence type="ECO:0000313" key="3">
    <source>
        <dbReference type="EMBL" id="KAF2071420.1"/>
    </source>
</evidence>
<dbReference type="EMBL" id="AJWJ01000377">
    <property type="protein sequence ID" value="KAF2071420.1"/>
    <property type="molecule type" value="Genomic_DNA"/>
</dbReference>
<feature type="compositionally biased region" description="Polar residues" evidence="2">
    <location>
        <begin position="298"/>
        <end position="309"/>
    </location>
</feature>
<protein>
    <submittedName>
        <fullName evidence="3">Uncharacterized protein</fullName>
    </submittedName>
</protein>
<dbReference type="Proteomes" id="UP000695562">
    <property type="component" value="Unassembled WGS sequence"/>
</dbReference>
<gene>
    <name evidence="3" type="ORF">CYY_007264</name>
</gene>
<name>A0A8J4PR80_9MYCE</name>
<evidence type="ECO:0000256" key="2">
    <source>
        <dbReference type="SAM" id="MobiDB-lite"/>
    </source>
</evidence>
<feature type="compositionally biased region" description="Polar residues" evidence="2">
    <location>
        <begin position="443"/>
        <end position="467"/>
    </location>
</feature>
<organism evidence="3 4">
    <name type="scientific">Polysphondylium violaceum</name>
    <dbReference type="NCBI Taxonomy" id="133409"/>
    <lineage>
        <taxon>Eukaryota</taxon>
        <taxon>Amoebozoa</taxon>
        <taxon>Evosea</taxon>
        <taxon>Eumycetozoa</taxon>
        <taxon>Dictyostelia</taxon>
        <taxon>Dictyosteliales</taxon>
        <taxon>Dictyosteliaceae</taxon>
        <taxon>Polysphondylium</taxon>
    </lineage>
</organism>
<keyword evidence="1" id="KW-0175">Coiled coil</keyword>
<feature type="region of interest" description="Disordered" evidence="2">
    <location>
        <begin position="97"/>
        <end position="127"/>
    </location>
</feature>
<keyword evidence="4" id="KW-1185">Reference proteome</keyword>
<feature type="compositionally biased region" description="Low complexity" evidence="2">
    <location>
        <begin position="468"/>
        <end position="480"/>
    </location>
</feature>
<feature type="compositionally biased region" description="Low complexity" evidence="2">
    <location>
        <begin position="321"/>
        <end position="344"/>
    </location>
</feature>
<feature type="compositionally biased region" description="Polar residues" evidence="2">
    <location>
        <begin position="112"/>
        <end position="124"/>
    </location>
</feature>
<feature type="compositionally biased region" description="Basic and acidic residues" evidence="2">
    <location>
        <begin position="285"/>
        <end position="294"/>
    </location>
</feature>
<proteinExistence type="predicted"/>
<feature type="region of interest" description="Disordered" evidence="2">
    <location>
        <begin position="281"/>
        <end position="485"/>
    </location>
</feature>
<dbReference type="OrthoDB" id="10672083at2759"/>
<feature type="compositionally biased region" description="Low complexity" evidence="2">
    <location>
        <begin position="375"/>
        <end position="434"/>
    </location>
</feature>
<evidence type="ECO:0000256" key="1">
    <source>
        <dbReference type="SAM" id="Coils"/>
    </source>
</evidence>
<sequence length="531" mass="59411">MVIMDHKFDGIQVEGQSQPSYLKNGNVVPNSSFQNSTLALSNGLSNFGNSLQSLPPQVLLIKDKIINRSYCVINDKNVIVDPQGQVISVSEKDQIKSPKGIKDNETGIDAFTSPTSSRYRSFSAPSAHPLNRRESFQASIDNFVSKFKRSHSTGEEPDFNDMENNTHYINYNNDHDENDSDKREIILSDSESQSYRKERKMEKEELEEMMKKMRSLSLTSLDGYMKSYNCSKAPPTTPNENELDNYEKLSHLEYQERMEREELERIEKNAIIITQSNQDNYHGLDIYDPHHQMESPKSYPNTPKSQSPIPTMVVGSPNGRSSPSLLKRSLSSQLHLSKSSSSSKINVSTIQEQEEVAVDNSNRLSPRKILPLTKSNSYQSVSNNNNSSSNSTPTTPIPIISISSPSSRKEQQSTSTSTSTSLNSSSNSVKSTSSPKPFKRLTSKLSHSAQSLPKVELNQSQQNIPTTNNSSNNKKNNNNSLVKCPSGTSIEKLKKKNNSNNNNNNNNNNLNAFQLELMQHLKSKKEQTTSS</sequence>
<feature type="compositionally biased region" description="Polar residues" evidence="2">
    <location>
        <begin position="162"/>
        <end position="172"/>
    </location>
</feature>